<keyword evidence="3" id="KW-1185">Reference proteome</keyword>
<dbReference type="InterPro" id="IPR000182">
    <property type="entry name" value="GNAT_dom"/>
</dbReference>
<feature type="domain" description="N-acetyltransferase" evidence="1">
    <location>
        <begin position="14"/>
        <end position="179"/>
    </location>
</feature>
<evidence type="ECO:0000259" key="1">
    <source>
        <dbReference type="PROSITE" id="PS51186"/>
    </source>
</evidence>
<sequence>MNPLDPLPLHGTHITLRRLRAEDLAAFQSYRQDTALARYQGWQPQSDADALAFITSMAMAPIFPRADWVQLGIAERATYELIGDIGICVSADGAHAEIGFTLSRPAQGRGFAQEALGLAAQLLFQTTTVAEVRGITDARNAPSIALLERVGMRRIASSDAVFKGEPCVEHTYVLSRPQGGAHSR</sequence>
<dbReference type="EMBL" id="CP071060">
    <property type="protein sequence ID" value="QSI76566.1"/>
    <property type="molecule type" value="Genomic_DNA"/>
</dbReference>
<dbReference type="PANTHER" id="PTHR43792:SF1">
    <property type="entry name" value="N-ACETYLTRANSFERASE DOMAIN-CONTAINING PROTEIN"/>
    <property type="match status" value="1"/>
</dbReference>
<dbReference type="InterPro" id="IPR051531">
    <property type="entry name" value="N-acetyltransferase"/>
</dbReference>
<organism evidence="2 3">
    <name type="scientific">Niveibacterium microcysteis</name>
    <dbReference type="NCBI Taxonomy" id="2811415"/>
    <lineage>
        <taxon>Bacteria</taxon>
        <taxon>Pseudomonadati</taxon>
        <taxon>Pseudomonadota</taxon>
        <taxon>Betaproteobacteria</taxon>
        <taxon>Rhodocyclales</taxon>
        <taxon>Rhodocyclaceae</taxon>
        <taxon>Niveibacterium</taxon>
    </lineage>
</organism>
<proteinExistence type="predicted"/>
<dbReference type="Gene3D" id="3.40.630.30">
    <property type="match status" value="1"/>
</dbReference>
<accession>A0ABX7M496</accession>
<dbReference type="SUPFAM" id="SSF55729">
    <property type="entry name" value="Acyl-CoA N-acyltransferases (Nat)"/>
    <property type="match status" value="1"/>
</dbReference>
<dbReference type="Pfam" id="PF13302">
    <property type="entry name" value="Acetyltransf_3"/>
    <property type="match status" value="1"/>
</dbReference>
<reference evidence="2 3" key="1">
    <citation type="submission" date="2021-02" db="EMBL/GenBank/DDBJ databases">
        <title>Niveibacterium changnyeongensis HC41.</title>
        <authorList>
            <person name="Kang M."/>
        </authorList>
    </citation>
    <scope>NUCLEOTIDE SEQUENCE [LARGE SCALE GENOMIC DNA]</scope>
    <source>
        <strain evidence="2 3">HC41</strain>
    </source>
</reference>
<name>A0ABX7M496_9RHOO</name>
<dbReference type="PANTHER" id="PTHR43792">
    <property type="entry name" value="GNAT FAMILY, PUTATIVE (AFU_ORTHOLOGUE AFUA_3G00765)-RELATED-RELATED"/>
    <property type="match status" value="1"/>
</dbReference>
<evidence type="ECO:0000313" key="2">
    <source>
        <dbReference type="EMBL" id="QSI76566.1"/>
    </source>
</evidence>
<dbReference type="Proteomes" id="UP000663570">
    <property type="component" value="Chromosome"/>
</dbReference>
<dbReference type="PROSITE" id="PS51186">
    <property type="entry name" value="GNAT"/>
    <property type="match status" value="1"/>
</dbReference>
<dbReference type="RefSeq" id="WP_206254223.1">
    <property type="nucleotide sequence ID" value="NZ_CP071060.1"/>
</dbReference>
<gene>
    <name evidence="2" type="ORF">JY500_19230</name>
</gene>
<dbReference type="InterPro" id="IPR016181">
    <property type="entry name" value="Acyl_CoA_acyltransferase"/>
</dbReference>
<evidence type="ECO:0000313" key="3">
    <source>
        <dbReference type="Proteomes" id="UP000663570"/>
    </source>
</evidence>
<protein>
    <submittedName>
        <fullName evidence="2">GNAT family N-acetyltransferase</fullName>
    </submittedName>
</protein>